<reference evidence="3 4" key="1">
    <citation type="submission" date="2023-04" db="EMBL/GenBank/DDBJ databases">
        <title>Fusibacter bizertensis strain WBS, isolated from littoral bottom sediments of the Arctic seas - biochemical and genomic analysis.</title>
        <authorList>
            <person name="Brioukhanov A.L."/>
        </authorList>
    </citation>
    <scope>NUCLEOTIDE SEQUENCE [LARGE SCALE GENOMIC DNA]</scope>
    <source>
        <strain evidence="3 4">WBS</strain>
    </source>
</reference>
<keyword evidence="2" id="KW-0812">Transmembrane</keyword>
<dbReference type="Proteomes" id="UP001158045">
    <property type="component" value="Unassembled WGS sequence"/>
</dbReference>
<gene>
    <name evidence="3" type="ORF">QE109_01115</name>
</gene>
<keyword evidence="2" id="KW-1133">Transmembrane helix</keyword>
<keyword evidence="2" id="KW-0472">Membrane</keyword>
<evidence type="ECO:0000256" key="1">
    <source>
        <dbReference type="SAM" id="Coils"/>
    </source>
</evidence>
<sequence>MSALVELYDEEIEQFNVSQHAKIVSIRKKRMEKENAKKIAFQNFVNMLASIAIVLIIAGLFSSYIYKNSMVNEAKYDIFNLKSEIKSLNAKIEELSASIENQTELKNIEKIAMEQLNMVYPTQEQMVYIDANYHYALKDQSGELYAEPVQVVSKKPIFEQLFTALFNSN</sequence>
<dbReference type="RefSeq" id="WP_281092519.1">
    <property type="nucleotide sequence ID" value="NZ_JARYZI010000001.1"/>
</dbReference>
<evidence type="ECO:0008006" key="5">
    <source>
        <dbReference type="Google" id="ProtNLM"/>
    </source>
</evidence>
<feature type="transmembrane region" description="Helical" evidence="2">
    <location>
        <begin position="44"/>
        <end position="66"/>
    </location>
</feature>
<accession>A0ABT6N8I2</accession>
<organism evidence="3 4">
    <name type="scientific">Fusibacter bizertensis</name>
    <dbReference type="NCBI Taxonomy" id="1488331"/>
    <lineage>
        <taxon>Bacteria</taxon>
        <taxon>Bacillati</taxon>
        <taxon>Bacillota</taxon>
        <taxon>Clostridia</taxon>
        <taxon>Eubacteriales</taxon>
        <taxon>Eubacteriales Family XII. Incertae Sedis</taxon>
        <taxon>Fusibacter</taxon>
    </lineage>
</organism>
<evidence type="ECO:0000313" key="3">
    <source>
        <dbReference type="EMBL" id="MDH8676722.1"/>
    </source>
</evidence>
<evidence type="ECO:0000256" key="2">
    <source>
        <dbReference type="SAM" id="Phobius"/>
    </source>
</evidence>
<dbReference type="EMBL" id="JARYZI010000001">
    <property type="protein sequence ID" value="MDH8676722.1"/>
    <property type="molecule type" value="Genomic_DNA"/>
</dbReference>
<keyword evidence="1" id="KW-0175">Coiled coil</keyword>
<name>A0ABT6N8I2_9FIRM</name>
<proteinExistence type="predicted"/>
<keyword evidence="4" id="KW-1185">Reference proteome</keyword>
<evidence type="ECO:0000313" key="4">
    <source>
        <dbReference type="Proteomes" id="UP001158045"/>
    </source>
</evidence>
<protein>
    <recommendedName>
        <fullName evidence="5">Cell division protein FtsL</fullName>
    </recommendedName>
</protein>
<feature type="coiled-coil region" evidence="1">
    <location>
        <begin position="71"/>
        <end position="105"/>
    </location>
</feature>
<comment type="caution">
    <text evidence="3">The sequence shown here is derived from an EMBL/GenBank/DDBJ whole genome shotgun (WGS) entry which is preliminary data.</text>
</comment>